<feature type="active site" evidence="7">
    <location>
        <position position="236"/>
    </location>
</feature>
<dbReference type="Proteomes" id="UP001461498">
    <property type="component" value="Unassembled WGS sequence"/>
</dbReference>
<dbReference type="Gene3D" id="3.40.50.880">
    <property type="match status" value="1"/>
</dbReference>
<dbReference type="PANTHER" id="PTHR11315">
    <property type="entry name" value="PROTEASE FAMILY C26 GAMMA-GLUTAMYL HYDROLASE"/>
    <property type="match status" value="1"/>
</dbReference>
<evidence type="ECO:0000256" key="5">
    <source>
        <dbReference type="ARBA" id="ARBA00022801"/>
    </source>
</evidence>
<evidence type="ECO:0000256" key="4">
    <source>
        <dbReference type="ARBA" id="ARBA00022729"/>
    </source>
</evidence>
<evidence type="ECO:0000256" key="7">
    <source>
        <dbReference type="PROSITE-ProRule" id="PRU00607"/>
    </source>
</evidence>
<dbReference type="InterPro" id="IPR029062">
    <property type="entry name" value="Class_I_gatase-like"/>
</dbReference>
<evidence type="ECO:0000256" key="2">
    <source>
        <dbReference type="ARBA" id="ARBA00011083"/>
    </source>
</evidence>
<evidence type="ECO:0000313" key="10">
    <source>
        <dbReference type="Proteomes" id="UP001461498"/>
    </source>
</evidence>
<protein>
    <recommendedName>
        <fullName evidence="7">folate gamma-glutamyl hydrolase</fullName>
        <ecNumber evidence="7">3.4.19.9</ecNumber>
    </recommendedName>
</protein>
<evidence type="ECO:0000256" key="8">
    <source>
        <dbReference type="SAM" id="SignalP"/>
    </source>
</evidence>
<proteinExistence type="inferred from homology"/>
<comment type="subcellular location">
    <subcellularLocation>
        <location evidence="1">Secreted</location>
        <location evidence="1">Extracellular space</location>
    </subcellularLocation>
</comment>
<accession>A0AAW1CR10</accession>
<reference evidence="9 10" key="1">
    <citation type="submission" date="2022-12" db="EMBL/GenBank/DDBJ databases">
        <title>Chromosome-level genome assembly of true bugs.</title>
        <authorList>
            <person name="Ma L."/>
            <person name="Li H."/>
        </authorList>
    </citation>
    <scope>NUCLEOTIDE SEQUENCE [LARGE SCALE GENOMIC DNA]</scope>
    <source>
        <strain evidence="9">Lab_2022b</strain>
    </source>
</reference>
<dbReference type="GO" id="GO:0034722">
    <property type="term" value="F:gamma-glutamyl-peptidase activity"/>
    <property type="evidence" value="ECO:0007669"/>
    <property type="project" value="UniProtKB-UniRule"/>
</dbReference>
<keyword evidence="5 7" id="KW-0378">Hydrolase</keyword>
<dbReference type="EMBL" id="JAPXFL010000009">
    <property type="protein sequence ID" value="KAK9501321.1"/>
    <property type="molecule type" value="Genomic_DNA"/>
</dbReference>
<dbReference type="AlphaFoldDB" id="A0AAW1CR10"/>
<keyword evidence="4 8" id="KW-0732">Signal</keyword>
<dbReference type="GO" id="GO:0046900">
    <property type="term" value="P:tetrahydrofolylpolyglutamate metabolic process"/>
    <property type="evidence" value="ECO:0007669"/>
    <property type="project" value="TreeGrafter"/>
</dbReference>
<keyword evidence="3" id="KW-0964">Secreted</keyword>
<sequence>MIYFKFIYLFTIVYSAIRNVEGMNERPIIGVLTQEQDPPDNGSYIPASYIKAVESAGARAVPIFIDKPEEYYRDMVMSLNGIVYPGGDVNLTATTGFARAAKIIFELATELNEKGDNYPILGVCQGMQILAVFTNNDKDLLRACPGMENKALPIRFKPGYRRSSLYGTSSRKDTVILSKMNSTANHHDWCITEKNLTAFGLDKYWRVLSVNHDGAGEEFVSSMQAYKYPFVGVQFHPEKVEYEWSITQNNPHYPDAIKANRLFYDWLVMEARRNDHQFNDTLKETKSLIYNYQPVFTGDASNFSQTYIFS</sequence>
<feature type="active site" description="Proton donor" evidence="6">
    <location>
        <position position="236"/>
    </location>
</feature>
<organism evidence="9 10">
    <name type="scientific">Rhynocoris fuscipes</name>
    <dbReference type="NCBI Taxonomy" id="488301"/>
    <lineage>
        <taxon>Eukaryota</taxon>
        <taxon>Metazoa</taxon>
        <taxon>Ecdysozoa</taxon>
        <taxon>Arthropoda</taxon>
        <taxon>Hexapoda</taxon>
        <taxon>Insecta</taxon>
        <taxon>Pterygota</taxon>
        <taxon>Neoptera</taxon>
        <taxon>Paraneoptera</taxon>
        <taxon>Hemiptera</taxon>
        <taxon>Heteroptera</taxon>
        <taxon>Panheteroptera</taxon>
        <taxon>Cimicomorpha</taxon>
        <taxon>Reduviidae</taxon>
        <taxon>Harpactorinae</taxon>
        <taxon>Harpactorini</taxon>
        <taxon>Rhynocoris</taxon>
    </lineage>
</organism>
<dbReference type="FunFam" id="3.40.50.880:FF:000024">
    <property type="entry name" value="Folate gamma-glutamyl hydrolase"/>
    <property type="match status" value="1"/>
</dbReference>
<dbReference type="InterPro" id="IPR015527">
    <property type="entry name" value="Pept_C26_g-glut_hydrolase"/>
</dbReference>
<comment type="caution">
    <text evidence="9">The sequence shown here is derived from an EMBL/GenBank/DDBJ whole genome shotgun (WGS) entry which is preliminary data.</text>
</comment>
<comment type="catalytic activity">
    <reaction evidence="7">
        <text>(6S)-5,6,7,8-tetrahydrofolyl-(gamma-L-Glu)(n) + (n-1) H2O = (6S)-5,6,7,8-tetrahydrofolate + (n-1) L-glutamate</text>
        <dbReference type="Rhea" id="RHEA:56784"/>
        <dbReference type="Rhea" id="RHEA-COMP:14738"/>
        <dbReference type="ChEBI" id="CHEBI:15377"/>
        <dbReference type="ChEBI" id="CHEBI:29985"/>
        <dbReference type="ChEBI" id="CHEBI:57453"/>
        <dbReference type="ChEBI" id="CHEBI:141005"/>
        <dbReference type="EC" id="3.4.19.9"/>
    </reaction>
</comment>
<dbReference type="Pfam" id="PF07722">
    <property type="entry name" value="Peptidase_C26"/>
    <property type="match status" value="1"/>
</dbReference>
<dbReference type="PROSITE" id="PS51275">
    <property type="entry name" value="PEPTIDASE_C26_GGH"/>
    <property type="match status" value="1"/>
</dbReference>
<dbReference type="SUPFAM" id="SSF52317">
    <property type="entry name" value="Class I glutamine amidotransferase-like"/>
    <property type="match status" value="1"/>
</dbReference>
<evidence type="ECO:0000256" key="1">
    <source>
        <dbReference type="ARBA" id="ARBA00004239"/>
    </source>
</evidence>
<evidence type="ECO:0000256" key="3">
    <source>
        <dbReference type="ARBA" id="ARBA00022525"/>
    </source>
</evidence>
<name>A0AAW1CR10_9HEMI</name>
<keyword evidence="10" id="KW-1185">Reference proteome</keyword>
<comment type="similarity">
    <text evidence="2">Belongs to the peptidase C26 family.</text>
</comment>
<feature type="active site" description="Nucleophile" evidence="6 7">
    <location>
        <position position="124"/>
    </location>
</feature>
<dbReference type="GO" id="GO:0005773">
    <property type="term" value="C:vacuole"/>
    <property type="evidence" value="ECO:0007669"/>
    <property type="project" value="TreeGrafter"/>
</dbReference>
<dbReference type="EC" id="3.4.19.9" evidence="7"/>
<dbReference type="GO" id="GO:0005576">
    <property type="term" value="C:extracellular region"/>
    <property type="evidence" value="ECO:0007669"/>
    <property type="project" value="UniProtKB-SubCell"/>
</dbReference>
<gene>
    <name evidence="9" type="ORF">O3M35_012057</name>
</gene>
<dbReference type="PROSITE" id="PS51273">
    <property type="entry name" value="GATASE_TYPE_1"/>
    <property type="match status" value="1"/>
</dbReference>
<dbReference type="InterPro" id="IPR011697">
    <property type="entry name" value="Peptidase_C26"/>
</dbReference>
<evidence type="ECO:0000256" key="6">
    <source>
        <dbReference type="PIRSR" id="PIRSR615527-1"/>
    </source>
</evidence>
<feature type="chain" id="PRO_5043643052" description="folate gamma-glutamyl hydrolase" evidence="8">
    <location>
        <begin position="23"/>
        <end position="310"/>
    </location>
</feature>
<evidence type="ECO:0000313" key="9">
    <source>
        <dbReference type="EMBL" id="KAK9501321.1"/>
    </source>
</evidence>
<dbReference type="PANTHER" id="PTHR11315:SF0">
    <property type="entry name" value="FOLATE GAMMA-GLUTAMYL HYDROLASE"/>
    <property type="match status" value="1"/>
</dbReference>
<feature type="signal peptide" evidence="8">
    <location>
        <begin position="1"/>
        <end position="22"/>
    </location>
</feature>